<name>A0A0K2UIJ3_LEPSM</name>
<dbReference type="EMBL" id="HACA01020411">
    <property type="protein sequence ID" value="CDW37772.1"/>
    <property type="molecule type" value="Transcribed_RNA"/>
</dbReference>
<accession>A0A0K2UIJ3</accession>
<proteinExistence type="predicted"/>
<reference evidence="1" key="1">
    <citation type="submission" date="2014-05" db="EMBL/GenBank/DDBJ databases">
        <authorList>
            <person name="Chronopoulou M."/>
        </authorList>
    </citation>
    <scope>NUCLEOTIDE SEQUENCE</scope>
    <source>
        <tissue evidence="1">Whole organism</tissue>
    </source>
</reference>
<organism evidence="1">
    <name type="scientific">Lepeophtheirus salmonis</name>
    <name type="common">Salmon louse</name>
    <name type="synonym">Caligus salmonis</name>
    <dbReference type="NCBI Taxonomy" id="72036"/>
    <lineage>
        <taxon>Eukaryota</taxon>
        <taxon>Metazoa</taxon>
        <taxon>Ecdysozoa</taxon>
        <taxon>Arthropoda</taxon>
        <taxon>Crustacea</taxon>
        <taxon>Multicrustacea</taxon>
        <taxon>Hexanauplia</taxon>
        <taxon>Copepoda</taxon>
        <taxon>Siphonostomatoida</taxon>
        <taxon>Caligidae</taxon>
        <taxon>Lepeophtheirus</taxon>
    </lineage>
</organism>
<sequence length="10" mass="1185">MLFGFQNKSN</sequence>
<evidence type="ECO:0000313" key="1">
    <source>
        <dbReference type="EMBL" id="CDW37772.1"/>
    </source>
</evidence>
<protein>
    <submittedName>
        <fullName evidence="1">Uncharacterized protein</fullName>
    </submittedName>
</protein>